<feature type="non-terminal residue" evidence="1">
    <location>
        <position position="187"/>
    </location>
</feature>
<accession>A0A022PYV1</accession>
<dbReference type="eggNOG" id="ENOG502RXSC">
    <property type="taxonomic scope" value="Eukaryota"/>
</dbReference>
<reference evidence="1 2" key="1">
    <citation type="journal article" date="2013" name="Proc. Natl. Acad. Sci. U.S.A.">
        <title>Fine-scale variation in meiotic recombination in Mimulus inferred from population shotgun sequencing.</title>
        <authorList>
            <person name="Hellsten U."/>
            <person name="Wright K.M."/>
            <person name="Jenkins J."/>
            <person name="Shu S."/>
            <person name="Yuan Y."/>
            <person name="Wessler S.R."/>
            <person name="Schmutz J."/>
            <person name="Willis J.H."/>
            <person name="Rokhsar D.S."/>
        </authorList>
    </citation>
    <scope>NUCLEOTIDE SEQUENCE [LARGE SCALE GENOMIC DNA]</scope>
    <source>
        <strain evidence="2">cv. DUN x IM62</strain>
    </source>
</reference>
<dbReference type="STRING" id="4155.A0A022PYV1"/>
<evidence type="ECO:0000313" key="2">
    <source>
        <dbReference type="Proteomes" id="UP000030748"/>
    </source>
</evidence>
<protein>
    <recommendedName>
        <fullName evidence="3">Avr9/Cf-9 rapidly elicited protein 146</fullName>
    </recommendedName>
</protein>
<gene>
    <name evidence="1" type="ORF">MIMGU_mgv1a0242482mg</name>
</gene>
<dbReference type="EMBL" id="KI632223">
    <property type="protein sequence ID" value="EYU21507.1"/>
    <property type="molecule type" value="Genomic_DNA"/>
</dbReference>
<proteinExistence type="predicted"/>
<dbReference type="PANTHER" id="PTHR33265">
    <property type="entry name" value="AVR9/CF-9 RAPIDLY ELICITED PROTEIN-RELATED"/>
    <property type="match status" value="1"/>
</dbReference>
<dbReference type="Proteomes" id="UP000030748">
    <property type="component" value="Unassembled WGS sequence"/>
</dbReference>
<evidence type="ECO:0000313" key="1">
    <source>
        <dbReference type="EMBL" id="EYU21507.1"/>
    </source>
</evidence>
<name>A0A022PYV1_ERYGU</name>
<dbReference type="PANTHER" id="PTHR33265:SF8">
    <property type="entry name" value="AVR9_CF-9 RAPIDLY ELICITED PROTEIN 146"/>
    <property type="match status" value="1"/>
</dbReference>
<keyword evidence="2" id="KW-1185">Reference proteome</keyword>
<evidence type="ECO:0008006" key="3">
    <source>
        <dbReference type="Google" id="ProtNLM"/>
    </source>
</evidence>
<dbReference type="AlphaFoldDB" id="A0A022PYV1"/>
<organism evidence="1 2">
    <name type="scientific">Erythranthe guttata</name>
    <name type="common">Yellow monkey flower</name>
    <name type="synonym">Mimulus guttatus</name>
    <dbReference type="NCBI Taxonomy" id="4155"/>
    <lineage>
        <taxon>Eukaryota</taxon>
        <taxon>Viridiplantae</taxon>
        <taxon>Streptophyta</taxon>
        <taxon>Embryophyta</taxon>
        <taxon>Tracheophyta</taxon>
        <taxon>Spermatophyta</taxon>
        <taxon>Magnoliopsida</taxon>
        <taxon>eudicotyledons</taxon>
        <taxon>Gunneridae</taxon>
        <taxon>Pentapetalae</taxon>
        <taxon>asterids</taxon>
        <taxon>lamiids</taxon>
        <taxon>Lamiales</taxon>
        <taxon>Phrymaceae</taxon>
        <taxon>Erythranthe</taxon>
    </lineage>
</organism>
<sequence length="187" mass="20738">MEQNLPIIAKKFWSIVRVLYFMLRKGISKGKLFSDLNSMIKRGKIAGKSALNNLILHHASAVARRSQNTPDPRLDEYEFSCSNTPAHPTTTTFRLGPFHLLLNKRKHSAAAAAPPPPPPIDAEMVAAALQIFHSASSSPALPGFGPSPMVRQLRITDSPFPIELENSNPHVDEAAEEFIIRFYNDLK</sequence>